<dbReference type="AlphaFoldDB" id="A0A0W0ZUJ8"/>
<dbReference type="SUPFAM" id="SSF48013">
    <property type="entry name" value="NusB-like"/>
    <property type="match status" value="1"/>
</dbReference>
<comment type="similarity">
    <text evidence="1 6">Belongs to the NusB family.</text>
</comment>
<accession>A0A0W0ZUJ8</accession>
<keyword evidence="9" id="KW-1185">Reference proteome</keyword>
<dbReference type="Proteomes" id="UP000054693">
    <property type="component" value="Unassembled WGS sequence"/>
</dbReference>
<name>A0A0W0ZUJ8_9GAMM</name>
<evidence type="ECO:0000256" key="2">
    <source>
        <dbReference type="ARBA" id="ARBA00022814"/>
    </source>
</evidence>
<dbReference type="InterPro" id="IPR035926">
    <property type="entry name" value="NusB-like_sf"/>
</dbReference>
<feature type="domain" description="NusB/RsmB/TIM44" evidence="7">
    <location>
        <begin position="35"/>
        <end position="159"/>
    </location>
</feature>
<gene>
    <name evidence="6 8" type="primary">nusB</name>
    <name evidence="8" type="ORF">Ltuc_0593</name>
</gene>
<protein>
    <recommendedName>
        <fullName evidence="6">Transcription antitermination protein NusB</fullName>
    </recommendedName>
    <alternativeName>
        <fullName evidence="6">Antitermination factor NusB</fullName>
    </alternativeName>
</protein>
<dbReference type="PANTHER" id="PTHR11078">
    <property type="entry name" value="N UTILIZATION SUBSTANCE PROTEIN B-RELATED"/>
    <property type="match status" value="1"/>
</dbReference>
<dbReference type="InterPro" id="IPR011605">
    <property type="entry name" value="NusB_fam"/>
</dbReference>
<keyword evidence="4 6" id="KW-0805">Transcription regulation</keyword>
<keyword evidence="2 6" id="KW-0889">Transcription antitermination</keyword>
<evidence type="ECO:0000256" key="1">
    <source>
        <dbReference type="ARBA" id="ARBA00005952"/>
    </source>
</evidence>
<keyword evidence="5 6" id="KW-0804">Transcription</keyword>
<sequence length="172" mass="19882">MIFFPSLKVKREGLYRCLRRVHEVKVEKQSISGKRKARKLALQALYQWLMSGSELHEIEAQFRVINNMDKVDVDYFCRILHGVPAHVETLEASITPFLDREITGLNPIELTVLRIGSFELFYCPEIPYKVVLDESISLTKEFGSQDGYRYVNGVLNSLAQQVRSIEISHSYE</sequence>
<dbReference type="HAMAP" id="MF_00073">
    <property type="entry name" value="NusB"/>
    <property type="match status" value="1"/>
</dbReference>
<evidence type="ECO:0000256" key="6">
    <source>
        <dbReference type="HAMAP-Rule" id="MF_00073"/>
    </source>
</evidence>
<evidence type="ECO:0000259" key="7">
    <source>
        <dbReference type="Pfam" id="PF01029"/>
    </source>
</evidence>
<dbReference type="GO" id="GO:0005829">
    <property type="term" value="C:cytosol"/>
    <property type="evidence" value="ECO:0007669"/>
    <property type="project" value="TreeGrafter"/>
</dbReference>
<organism evidence="8 9">
    <name type="scientific">Legionella tucsonensis</name>
    <dbReference type="NCBI Taxonomy" id="40335"/>
    <lineage>
        <taxon>Bacteria</taxon>
        <taxon>Pseudomonadati</taxon>
        <taxon>Pseudomonadota</taxon>
        <taxon>Gammaproteobacteria</taxon>
        <taxon>Legionellales</taxon>
        <taxon>Legionellaceae</taxon>
        <taxon>Legionella</taxon>
    </lineage>
</organism>
<dbReference type="Gene3D" id="1.10.940.10">
    <property type="entry name" value="NusB-like"/>
    <property type="match status" value="1"/>
</dbReference>
<evidence type="ECO:0000256" key="5">
    <source>
        <dbReference type="ARBA" id="ARBA00023163"/>
    </source>
</evidence>
<comment type="function">
    <text evidence="6">Involved in transcription antitermination. Required for transcription of ribosomal RNA (rRNA) genes. Binds specifically to the boxA antiterminator sequence of the ribosomal RNA (rrn) operons.</text>
</comment>
<evidence type="ECO:0000313" key="8">
    <source>
        <dbReference type="EMBL" id="KTD72746.1"/>
    </source>
</evidence>
<dbReference type="STRING" id="40335.Ltuc_0593"/>
<dbReference type="EMBL" id="LNZA01000001">
    <property type="protein sequence ID" value="KTD72746.1"/>
    <property type="molecule type" value="Genomic_DNA"/>
</dbReference>
<keyword evidence="3 6" id="KW-0694">RNA-binding</keyword>
<dbReference type="GO" id="GO:0031564">
    <property type="term" value="P:transcription antitermination"/>
    <property type="evidence" value="ECO:0007669"/>
    <property type="project" value="UniProtKB-KW"/>
</dbReference>
<dbReference type="PANTHER" id="PTHR11078:SF3">
    <property type="entry name" value="ANTITERMINATION NUSB DOMAIN-CONTAINING PROTEIN"/>
    <property type="match status" value="1"/>
</dbReference>
<evidence type="ECO:0000256" key="4">
    <source>
        <dbReference type="ARBA" id="ARBA00023015"/>
    </source>
</evidence>
<evidence type="ECO:0000256" key="3">
    <source>
        <dbReference type="ARBA" id="ARBA00022884"/>
    </source>
</evidence>
<dbReference type="NCBIfam" id="TIGR01951">
    <property type="entry name" value="nusB"/>
    <property type="match status" value="1"/>
</dbReference>
<reference evidence="8 9" key="1">
    <citation type="submission" date="2015-11" db="EMBL/GenBank/DDBJ databases">
        <title>Genomic analysis of 38 Legionella species identifies large and diverse effector repertoires.</title>
        <authorList>
            <person name="Burstein D."/>
            <person name="Amaro F."/>
            <person name="Zusman T."/>
            <person name="Lifshitz Z."/>
            <person name="Cohen O."/>
            <person name="Gilbert J.A."/>
            <person name="Pupko T."/>
            <person name="Shuman H.A."/>
            <person name="Segal G."/>
        </authorList>
    </citation>
    <scope>NUCLEOTIDE SEQUENCE [LARGE SCALE GENOMIC DNA]</scope>
    <source>
        <strain evidence="8 9">ATCC 49180</strain>
    </source>
</reference>
<dbReference type="GO" id="GO:0003723">
    <property type="term" value="F:RNA binding"/>
    <property type="evidence" value="ECO:0007669"/>
    <property type="project" value="UniProtKB-UniRule"/>
</dbReference>
<dbReference type="GO" id="GO:0006353">
    <property type="term" value="P:DNA-templated transcription termination"/>
    <property type="evidence" value="ECO:0007669"/>
    <property type="project" value="UniProtKB-UniRule"/>
</dbReference>
<proteinExistence type="inferred from homology"/>
<dbReference type="PATRIC" id="fig|40335.7.peg.616"/>
<dbReference type="Pfam" id="PF01029">
    <property type="entry name" value="NusB"/>
    <property type="match status" value="1"/>
</dbReference>
<evidence type="ECO:0000313" key="9">
    <source>
        <dbReference type="Proteomes" id="UP000054693"/>
    </source>
</evidence>
<dbReference type="InterPro" id="IPR006027">
    <property type="entry name" value="NusB_RsmB_TIM44"/>
</dbReference>
<comment type="caution">
    <text evidence="8">The sequence shown here is derived from an EMBL/GenBank/DDBJ whole genome shotgun (WGS) entry which is preliminary data.</text>
</comment>